<keyword evidence="5" id="KW-0804">Transcription</keyword>
<dbReference type="GO" id="GO:0003677">
    <property type="term" value="F:DNA binding"/>
    <property type="evidence" value="ECO:0007669"/>
    <property type="project" value="UniProtKB-KW"/>
</dbReference>
<dbReference type="GO" id="GO:0006276">
    <property type="term" value="P:plasmid maintenance"/>
    <property type="evidence" value="ECO:0007669"/>
    <property type="project" value="UniProtKB-KW"/>
</dbReference>
<evidence type="ECO:0000256" key="1">
    <source>
        <dbReference type="ARBA" id="ARBA00022491"/>
    </source>
</evidence>
<dbReference type="GO" id="GO:0006355">
    <property type="term" value="P:regulation of DNA-templated transcription"/>
    <property type="evidence" value="ECO:0007669"/>
    <property type="project" value="InterPro"/>
</dbReference>
<evidence type="ECO:0000256" key="6">
    <source>
        <dbReference type="ARBA" id="ARBA00031853"/>
    </source>
</evidence>
<sequence length="92" mass="11064">MATKVVKEEVIRVRVDKDLKDRLKKMCKNKKITMSEMITFMIENEVKSYEFKLEHSNNTEKKIVATEKKLLKLKEKLNSNKKEIGMQSRWRF</sequence>
<dbReference type="Pfam" id="PF10723">
    <property type="entry name" value="RepB-RCR_reg"/>
    <property type="match status" value="1"/>
</dbReference>
<gene>
    <name evidence="8" type="ORF">ERS852470_03664</name>
</gene>
<evidence type="ECO:0000256" key="7">
    <source>
        <dbReference type="SAM" id="Coils"/>
    </source>
</evidence>
<dbReference type="AlphaFoldDB" id="A0A174IRA0"/>
<name>A0A174IRA0_9CLOT</name>
<organism evidence="8 9">
    <name type="scientific">Clostridium disporicum</name>
    <dbReference type="NCBI Taxonomy" id="84024"/>
    <lineage>
        <taxon>Bacteria</taxon>
        <taxon>Bacillati</taxon>
        <taxon>Bacillota</taxon>
        <taxon>Clostridia</taxon>
        <taxon>Eubacteriales</taxon>
        <taxon>Clostridiaceae</taxon>
        <taxon>Clostridium</taxon>
    </lineage>
</organism>
<feature type="coiled-coil region" evidence="7">
    <location>
        <begin position="56"/>
        <end position="83"/>
    </location>
</feature>
<proteinExistence type="predicted"/>
<evidence type="ECO:0000256" key="4">
    <source>
        <dbReference type="ARBA" id="ARBA00023125"/>
    </source>
</evidence>
<evidence type="ECO:0000256" key="2">
    <source>
        <dbReference type="ARBA" id="ARBA00022689"/>
    </source>
</evidence>
<dbReference type="EMBL" id="CYZV01000079">
    <property type="protein sequence ID" value="CUO89883.1"/>
    <property type="molecule type" value="Genomic_DNA"/>
</dbReference>
<accession>A0A174IRA0</accession>
<keyword evidence="3" id="KW-0805">Transcription regulation</keyword>
<reference evidence="8 9" key="1">
    <citation type="submission" date="2015-09" db="EMBL/GenBank/DDBJ databases">
        <authorList>
            <consortium name="Pathogen Informatics"/>
        </authorList>
    </citation>
    <scope>NUCLEOTIDE SEQUENCE [LARGE SCALE GENOMIC DNA]</scope>
    <source>
        <strain evidence="8 9">2789STDY5834855</strain>
    </source>
</reference>
<dbReference type="InterPro" id="IPR010985">
    <property type="entry name" value="Ribbon_hlx_hlx"/>
</dbReference>
<protein>
    <recommendedName>
        <fullName evidence="6">Protein CopB</fullName>
    </recommendedName>
</protein>
<dbReference type="InterPro" id="IPR013321">
    <property type="entry name" value="Arc_rbn_hlx_hlx"/>
</dbReference>
<dbReference type="SUPFAM" id="SSF47598">
    <property type="entry name" value="Ribbon-helix-helix"/>
    <property type="match status" value="1"/>
</dbReference>
<evidence type="ECO:0000256" key="5">
    <source>
        <dbReference type="ARBA" id="ARBA00023163"/>
    </source>
</evidence>
<dbReference type="RefSeq" id="WP_055278008.1">
    <property type="nucleotide sequence ID" value="NZ_CYZV01000079.1"/>
</dbReference>
<keyword evidence="4" id="KW-0238">DNA-binding</keyword>
<keyword evidence="1" id="KW-0678">Repressor</keyword>
<evidence type="ECO:0000313" key="9">
    <source>
        <dbReference type="Proteomes" id="UP000095558"/>
    </source>
</evidence>
<dbReference type="InterPro" id="IPR019661">
    <property type="entry name" value="RepA2"/>
</dbReference>
<dbReference type="Gene3D" id="1.10.1220.10">
    <property type="entry name" value="Met repressor-like"/>
    <property type="match status" value="1"/>
</dbReference>
<keyword evidence="7" id="KW-0175">Coiled coil</keyword>
<dbReference type="Proteomes" id="UP000095558">
    <property type="component" value="Unassembled WGS sequence"/>
</dbReference>
<evidence type="ECO:0000256" key="3">
    <source>
        <dbReference type="ARBA" id="ARBA00023015"/>
    </source>
</evidence>
<evidence type="ECO:0000313" key="8">
    <source>
        <dbReference type="EMBL" id="CUO89883.1"/>
    </source>
</evidence>
<keyword evidence="2" id="KW-0615">Plasmid copy control</keyword>